<feature type="domain" description="Menaquinone biosynthesis protein MenD middle" evidence="9">
    <location>
        <begin position="211"/>
        <end position="383"/>
    </location>
</feature>
<comment type="catalytic activity">
    <reaction evidence="6">
        <text>isochorismate + 2-oxoglutarate + H(+) = 5-enolpyruvoyl-6-hydroxy-2-succinyl-cyclohex-3-ene-1-carboxylate + CO2</text>
        <dbReference type="Rhea" id="RHEA:25593"/>
        <dbReference type="ChEBI" id="CHEBI:15378"/>
        <dbReference type="ChEBI" id="CHEBI:16526"/>
        <dbReference type="ChEBI" id="CHEBI:16810"/>
        <dbReference type="ChEBI" id="CHEBI:29780"/>
        <dbReference type="ChEBI" id="CHEBI:58818"/>
        <dbReference type="EC" id="2.2.1.9"/>
    </reaction>
</comment>
<dbReference type="HAMAP" id="MF_01659">
    <property type="entry name" value="MenD"/>
    <property type="match status" value="1"/>
</dbReference>
<dbReference type="InterPro" id="IPR029061">
    <property type="entry name" value="THDP-binding"/>
</dbReference>
<proteinExistence type="inferred from homology"/>
<gene>
    <name evidence="6" type="primary">menD</name>
    <name evidence="10" type="ORF">AS202_17525</name>
</gene>
<evidence type="ECO:0000313" key="11">
    <source>
        <dbReference type="Proteomes" id="UP000069030"/>
    </source>
</evidence>
<dbReference type="Pfam" id="PF02775">
    <property type="entry name" value="TPP_enzyme_C"/>
    <property type="match status" value="1"/>
</dbReference>
<dbReference type="InterPro" id="IPR004433">
    <property type="entry name" value="MenaQ_synth_MenD"/>
</dbReference>
<dbReference type="PANTHER" id="PTHR42916:SF1">
    <property type="entry name" value="PROTEIN PHYLLO, CHLOROPLASTIC"/>
    <property type="match status" value="1"/>
</dbReference>
<dbReference type="GO" id="GO:0030145">
    <property type="term" value="F:manganese ion binding"/>
    <property type="evidence" value="ECO:0007669"/>
    <property type="project" value="UniProtKB-UniRule"/>
</dbReference>
<comment type="cofactor">
    <cofactor evidence="6">
        <name>thiamine diphosphate</name>
        <dbReference type="ChEBI" id="CHEBI:58937"/>
    </cofactor>
    <text evidence="6">Binds 1 thiamine pyrophosphate per subunit.</text>
</comment>
<evidence type="ECO:0000259" key="9">
    <source>
        <dbReference type="Pfam" id="PF16582"/>
    </source>
</evidence>
<dbReference type="GO" id="GO:0030976">
    <property type="term" value="F:thiamine pyrophosphate binding"/>
    <property type="evidence" value="ECO:0007669"/>
    <property type="project" value="UniProtKB-UniRule"/>
</dbReference>
<evidence type="ECO:0000313" key="10">
    <source>
        <dbReference type="EMBL" id="ALU27839.1"/>
    </source>
</evidence>
<dbReference type="GO" id="GO:0000287">
    <property type="term" value="F:magnesium ion binding"/>
    <property type="evidence" value="ECO:0007669"/>
    <property type="project" value="UniProtKB-UniRule"/>
</dbReference>
<reference evidence="10 11" key="1">
    <citation type="journal article" date="2016" name="J. Zhejiang Univ. Sci. B">
        <title>Antibiotic resistance mechanisms of Myroides sp.</title>
        <authorList>
            <person name="Hu S."/>
            <person name="Yuan S."/>
            <person name="Qu H."/>
            <person name="Jiang T."/>
            <person name="Zhou Y."/>
            <person name="Wang M."/>
            <person name="Ming D."/>
        </authorList>
    </citation>
    <scope>NUCLEOTIDE SEQUENCE [LARGE SCALE GENOMIC DNA]</scope>
    <source>
        <strain evidence="10 11">PR63039</strain>
    </source>
</reference>
<dbReference type="Gene3D" id="3.40.50.970">
    <property type="match status" value="2"/>
</dbReference>
<accession>A0AAI8C809</accession>
<protein>
    <recommendedName>
        <fullName evidence="6">2-succinyl-5-enolpyruvyl-6-hydroxy-3-cyclohexene-1-carboxylate synthase</fullName>
        <shortName evidence="6">SEPHCHC synthase</shortName>
        <ecNumber evidence="6">2.2.1.9</ecNumber>
    </recommendedName>
    <alternativeName>
        <fullName evidence="6">Menaquinone biosynthesis protein MenD</fullName>
    </alternativeName>
</protein>
<evidence type="ECO:0000259" key="8">
    <source>
        <dbReference type="Pfam" id="PF02776"/>
    </source>
</evidence>
<dbReference type="KEGG" id="mod:AS202_17525"/>
<comment type="subunit">
    <text evidence="6">Homodimer.</text>
</comment>
<keyword evidence="4 6" id="KW-0786">Thiamine pyrophosphate</keyword>
<dbReference type="SUPFAM" id="SSF52518">
    <property type="entry name" value="Thiamin diphosphate-binding fold (THDP-binding)"/>
    <property type="match status" value="2"/>
</dbReference>
<keyword evidence="1 6" id="KW-0808">Transferase</keyword>
<dbReference type="Proteomes" id="UP000069030">
    <property type="component" value="Chromosome"/>
</dbReference>
<evidence type="ECO:0000256" key="5">
    <source>
        <dbReference type="ARBA" id="ARBA00023211"/>
    </source>
</evidence>
<organism evidence="10 11">
    <name type="scientific">Myroides odoratimimus</name>
    <dbReference type="NCBI Taxonomy" id="76832"/>
    <lineage>
        <taxon>Bacteria</taxon>
        <taxon>Pseudomonadati</taxon>
        <taxon>Bacteroidota</taxon>
        <taxon>Flavobacteriia</taxon>
        <taxon>Flavobacteriales</taxon>
        <taxon>Flavobacteriaceae</taxon>
        <taxon>Myroides</taxon>
    </lineage>
</organism>
<keyword evidence="6" id="KW-0474">Menaquinone biosynthesis</keyword>
<comment type="similarity">
    <text evidence="6">Belongs to the TPP enzyme family. MenD subfamily.</text>
</comment>
<dbReference type="AlphaFoldDB" id="A0AAI8C809"/>
<dbReference type="EC" id="2.2.1.9" evidence="6"/>
<evidence type="ECO:0000259" key="7">
    <source>
        <dbReference type="Pfam" id="PF02775"/>
    </source>
</evidence>
<evidence type="ECO:0000256" key="3">
    <source>
        <dbReference type="ARBA" id="ARBA00022842"/>
    </source>
</evidence>
<dbReference type="Pfam" id="PF16582">
    <property type="entry name" value="TPP_enzyme_M_2"/>
    <property type="match status" value="1"/>
</dbReference>
<keyword evidence="5 6" id="KW-0464">Manganese</keyword>
<comment type="function">
    <text evidence="6">Catalyzes the thiamine diphosphate-dependent decarboxylation of 2-oxoglutarate and the subsequent addition of the resulting succinic semialdehyde-thiamine pyrophosphate anion to isochorismate to yield 2-succinyl-5-enolpyruvyl-6-hydroxy-3-cyclohexene-1-carboxylate (SEPHCHC).</text>
</comment>
<feature type="domain" description="Thiamine pyrophosphate enzyme N-terminal TPP-binding" evidence="8">
    <location>
        <begin position="7"/>
        <end position="114"/>
    </location>
</feature>
<dbReference type="CDD" id="cd02009">
    <property type="entry name" value="TPP_SHCHC_synthase"/>
    <property type="match status" value="1"/>
</dbReference>
<dbReference type="Pfam" id="PF02776">
    <property type="entry name" value="TPP_enzyme_N"/>
    <property type="match status" value="1"/>
</dbReference>
<dbReference type="NCBIfam" id="TIGR00173">
    <property type="entry name" value="menD"/>
    <property type="match status" value="1"/>
</dbReference>
<comment type="pathway">
    <text evidence="6">Quinol/quinone metabolism; 1,4-dihydroxy-2-naphthoate biosynthesis; 1,4-dihydroxy-2-naphthoate from chorismate: step 2/7.</text>
</comment>
<dbReference type="InterPro" id="IPR011766">
    <property type="entry name" value="TPP_enzyme_TPP-bd"/>
</dbReference>
<dbReference type="EMBL" id="CP013690">
    <property type="protein sequence ID" value="ALU27839.1"/>
    <property type="molecule type" value="Genomic_DNA"/>
</dbReference>
<dbReference type="Gene3D" id="3.40.50.1220">
    <property type="entry name" value="TPP-binding domain"/>
    <property type="match status" value="1"/>
</dbReference>
<dbReference type="RefSeq" id="WP_006258305.1">
    <property type="nucleotide sequence ID" value="NZ_CP013690.1"/>
</dbReference>
<evidence type="ECO:0000256" key="4">
    <source>
        <dbReference type="ARBA" id="ARBA00023052"/>
    </source>
</evidence>
<evidence type="ECO:0000256" key="6">
    <source>
        <dbReference type="HAMAP-Rule" id="MF_01659"/>
    </source>
</evidence>
<dbReference type="InterPro" id="IPR012001">
    <property type="entry name" value="Thiamin_PyroP_enz_TPP-bd_dom"/>
</dbReference>
<dbReference type="InterPro" id="IPR032264">
    <property type="entry name" value="MenD_middle"/>
</dbReference>
<sequence>MNYPQIELAQSIIEICKAKNIQHIIISPGSRNAPLTIGFASDPFFTCYSLADERCAAFFGMGIAQQTAFPIALVCTSGSALLNYYPAVAEAFYSQIPMVIISADRPTSKIDIGDGQTIRQRNVYENHIVYNANLTEEASNENDILINNAINTAIAQKGPVHINAPFEEPLYNTVEELTVTPTIINLETLPLQFKEFDQYIDSYKEATKKLILVGVNTPDALSQEMIDWLANDPSVIIMTETTSNLHHPHCVEHIDRIITTFSEEDFLTFQPDLLITFGGMVISKRIKAFLRKYKPNQHWHIDTLRHYDTYNALNKAVLDTPENFFQTIKENVEHYTTSNYYTWMQSIVTARLAKHEAYLKTIPFSDLSVFETLFAQLPKGTQLQISNSSAIRYAQLIKIDTSNPVYCNRGTSGIDGSTSTAIGAAVATQKPTLLITGDIGFLYDSNGLWNNYIPKDFKILLLNNGGGGIFRILPGHKETPVFNTYFETSHHHTAEHLAKMYNFKYQTATNKEELEQQCQLFFEDNNGPAILEVFTPTEVNNTVLSNYFRNM</sequence>
<comment type="pathway">
    <text evidence="6">Quinol/quinone metabolism; menaquinone biosynthesis.</text>
</comment>
<name>A0AAI8C809_9FLAO</name>
<dbReference type="PIRSF" id="PIRSF004983">
    <property type="entry name" value="MenD"/>
    <property type="match status" value="1"/>
</dbReference>
<dbReference type="GO" id="GO:0009234">
    <property type="term" value="P:menaquinone biosynthetic process"/>
    <property type="evidence" value="ECO:0007669"/>
    <property type="project" value="UniProtKB-UniRule"/>
</dbReference>
<dbReference type="CDD" id="cd07037">
    <property type="entry name" value="TPP_PYR_MenD"/>
    <property type="match status" value="1"/>
</dbReference>
<dbReference type="GO" id="GO:0070204">
    <property type="term" value="F:2-succinyl-5-enolpyruvyl-6-hydroxy-3-cyclohexene-1-carboxylic-acid synthase activity"/>
    <property type="evidence" value="ECO:0007669"/>
    <property type="project" value="UniProtKB-UniRule"/>
</dbReference>
<keyword evidence="3 6" id="KW-0460">Magnesium</keyword>
<keyword evidence="2 6" id="KW-0479">Metal-binding</keyword>
<dbReference type="PANTHER" id="PTHR42916">
    <property type="entry name" value="2-SUCCINYL-5-ENOLPYRUVYL-6-HYDROXY-3-CYCLOHEXENE-1-CARBOXYLATE SYNTHASE"/>
    <property type="match status" value="1"/>
</dbReference>
<evidence type="ECO:0000256" key="2">
    <source>
        <dbReference type="ARBA" id="ARBA00022723"/>
    </source>
</evidence>
<feature type="domain" description="Thiamine pyrophosphate enzyme TPP-binding" evidence="7">
    <location>
        <begin position="394"/>
        <end position="533"/>
    </location>
</feature>
<comment type="cofactor">
    <cofactor evidence="6">
        <name>Mg(2+)</name>
        <dbReference type="ChEBI" id="CHEBI:18420"/>
    </cofactor>
    <cofactor evidence="6">
        <name>Mn(2+)</name>
        <dbReference type="ChEBI" id="CHEBI:29035"/>
    </cofactor>
</comment>
<evidence type="ECO:0000256" key="1">
    <source>
        <dbReference type="ARBA" id="ARBA00022679"/>
    </source>
</evidence>